<evidence type="ECO:0000256" key="1">
    <source>
        <dbReference type="SAM" id="Coils"/>
    </source>
</evidence>
<protein>
    <submittedName>
        <fullName evidence="3">Uncharacterized protein</fullName>
    </submittedName>
</protein>
<feature type="region of interest" description="Disordered" evidence="2">
    <location>
        <begin position="408"/>
        <end position="460"/>
    </location>
</feature>
<comment type="caution">
    <text evidence="3">The sequence shown here is derived from an EMBL/GenBank/DDBJ whole genome shotgun (WGS) entry which is preliminary data.</text>
</comment>
<organism evidence="3">
    <name type="scientific">mine drainage metagenome</name>
    <dbReference type="NCBI Taxonomy" id="410659"/>
    <lineage>
        <taxon>unclassified sequences</taxon>
        <taxon>metagenomes</taxon>
        <taxon>ecological metagenomes</taxon>
    </lineage>
</organism>
<feature type="compositionally biased region" description="Low complexity" evidence="2">
    <location>
        <begin position="247"/>
        <end position="260"/>
    </location>
</feature>
<dbReference type="EMBL" id="CABQ01000312">
    <property type="protein sequence ID" value="CBI09060.1"/>
    <property type="molecule type" value="Genomic_DNA"/>
</dbReference>
<name>E6QP89_9ZZZZ</name>
<feature type="coiled-coil region" evidence="1">
    <location>
        <begin position="290"/>
        <end position="317"/>
    </location>
</feature>
<feature type="compositionally biased region" description="Low complexity" evidence="2">
    <location>
        <begin position="126"/>
        <end position="135"/>
    </location>
</feature>
<keyword evidence="1" id="KW-0175">Coiled coil</keyword>
<feature type="region of interest" description="Disordered" evidence="2">
    <location>
        <begin position="245"/>
        <end position="268"/>
    </location>
</feature>
<feature type="region of interest" description="Disordered" evidence="2">
    <location>
        <begin position="91"/>
        <end position="135"/>
    </location>
</feature>
<gene>
    <name evidence="3" type="ORF">CARN6_2606</name>
</gene>
<feature type="compositionally biased region" description="Basic and acidic residues" evidence="2">
    <location>
        <begin position="437"/>
        <end position="451"/>
    </location>
</feature>
<proteinExistence type="predicted"/>
<reference evidence="3" key="1">
    <citation type="submission" date="2009-10" db="EMBL/GenBank/DDBJ databases">
        <title>Diversity of trophic interactions inside an arsenic-rich microbial ecosystem.</title>
        <authorList>
            <person name="Bertin P.N."/>
            <person name="Heinrich-Salmeron A."/>
            <person name="Pelletier E."/>
            <person name="Goulhen-Chollet F."/>
            <person name="Arsene-Ploetze F."/>
            <person name="Gallien S."/>
            <person name="Calteau A."/>
            <person name="Vallenet D."/>
            <person name="Casiot C."/>
            <person name="Chane-Woon-Ming B."/>
            <person name="Giloteaux L."/>
            <person name="Barakat M."/>
            <person name="Bonnefoy V."/>
            <person name="Bruneel O."/>
            <person name="Chandler M."/>
            <person name="Cleiss J."/>
            <person name="Duran R."/>
            <person name="Elbaz-Poulichet F."/>
            <person name="Fonknechten N."/>
            <person name="Lauga B."/>
            <person name="Mornico D."/>
            <person name="Ortet P."/>
            <person name="Schaeffer C."/>
            <person name="Siguier P."/>
            <person name="Alexander Thil Smith A."/>
            <person name="Van Dorsselaer A."/>
            <person name="Weissenbach J."/>
            <person name="Medigue C."/>
            <person name="Le Paslier D."/>
        </authorList>
    </citation>
    <scope>NUCLEOTIDE SEQUENCE</scope>
</reference>
<evidence type="ECO:0000313" key="3">
    <source>
        <dbReference type="EMBL" id="CBI09060.1"/>
    </source>
</evidence>
<accession>E6QP89</accession>
<evidence type="ECO:0000256" key="2">
    <source>
        <dbReference type="SAM" id="MobiDB-lite"/>
    </source>
</evidence>
<sequence length="460" mass="49013">MRASTFESTTERRMAKLPSVADHARTLMDQLTAEGKIEPDAASTAAAAAIPSFSGGTVAIDEKTGKTILPGTAVPDTTVTIAPGEIERQVATGAQSGDGKENTPAPQARTESGQFAPAAPEPGAPLAPSAAESAGTAGAEAAAAAITDAWADYEDVEYDDGDTGEKFIVRAPKTYAAKVKNGYARRSVMDRATGYAREAEPVLTQLIRDGQIRQFLPLIQRALADPAYGEYVVEGYNRAQRGQPLVQQARQEAAAAGAAQAPPPPLDPTGYGLDADPYLAQVIQPLSERLDSTARRIERYEQMEQQRQEEFTRAEQQRSFTAAQVQAGHLDLTARYPTEFSGDPVRDEKALSPVFRYAREAGYVDAYGIRAGIVMAAERLRGAREESASPAATQIARVEAEAMQLARDQARESARAVSSSGTPAAAVPKAPPRPLTTRRENGAIKSPREFATEALARSQT</sequence>
<dbReference type="AlphaFoldDB" id="E6QP89"/>